<sequence length="113" mass="12587">MSNAGGNFVSGNQIRGGVERCSVSFFSRFKESFLNKEARFVLFASGFGNGYNSDAIEHLGASRFACAVELGTQLGAYLDLCTLQRYIPQPVLEKITRRSSFELIRKQTSEFLM</sequence>
<reference evidence="1 2" key="1">
    <citation type="journal article" date="2023" name="Plants (Basel)">
        <title>Bridging the Gap: Combining Genomics and Transcriptomics Approaches to Understand Stylosanthes scabra, an Orphan Legume from the Brazilian Caatinga.</title>
        <authorList>
            <person name="Ferreira-Neto J.R.C."/>
            <person name="da Silva M.D."/>
            <person name="Binneck E."/>
            <person name="de Melo N.F."/>
            <person name="da Silva R.H."/>
            <person name="de Melo A.L.T.M."/>
            <person name="Pandolfi V."/>
            <person name="Bustamante F.O."/>
            <person name="Brasileiro-Vidal A.C."/>
            <person name="Benko-Iseppon A.M."/>
        </authorList>
    </citation>
    <scope>NUCLEOTIDE SEQUENCE [LARGE SCALE GENOMIC DNA]</scope>
    <source>
        <tissue evidence="1">Leaves</tissue>
    </source>
</reference>
<organism evidence="1 2">
    <name type="scientific">Stylosanthes scabra</name>
    <dbReference type="NCBI Taxonomy" id="79078"/>
    <lineage>
        <taxon>Eukaryota</taxon>
        <taxon>Viridiplantae</taxon>
        <taxon>Streptophyta</taxon>
        <taxon>Embryophyta</taxon>
        <taxon>Tracheophyta</taxon>
        <taxon>Spermatophyta</taxon>
        <taxon>Magnoliopsida</taxon>
        <taxon>eudicotyledons</taxon>
        <taxon>Gunneridae</taxon>
        <taxon>Pentapetalae</taxon>
        <taxon>rosids</taxon>
        <taxon>fabids</taxon>
        <taxon>Fabales</taxon>
        <taxon>Fabaceae</taxon>
        <taxon>Papilionoideae</taxon>
        <taxon>50 kb inversion clade</taxon>
        <taxon>dalbergioids sensu lato</taxon>
        <taxon>Dalbergieae</taxon>
        <taxon>Pterocarpus clade</taxon>
        <taxon>Stylosanthes</taxon>
    </lineage>
</organism>
<dbReference type="EMBL" id="JASCZI010181247">
    <property type="protein sequence ID" value="MED6179610.1"/>
    <property type="molecule type" value="Genomic_DNA"/>
</dbReference>
<name>A0ABU6W156_9FABA</name>
<proteinExistence type="predicted"/>
<gene>
    <name evidence="1" type="ORF">PIB30_002434</name>
</gene>
<protein>
    <submittedName>
        <fullName evidence="1">Uncharacterized protein</fullName>
    </submittedName>
</protein>
<evidence type="ECO:0000313" key="2">
    <source>
        <dbReference type="Proteomes" id="UP001341840"/>
    </source>
</evidence>
<evidence type="ECO:0000313" key="1">
    <source>
        <dbReference type="EMBL" id="MED6179610.1"/>
    </source>
</evidence>
<comment type="caution">
    <text evidence="1">The sequence shown here is derived from an EMBL/GenBank/DDBJ whole genome shotgun (WGS) entry which is preliminary data.</text>
</comment>
<dbReference type="Proteomes" id="UP001341840">
    <property type="component" value="Unassembled WGS sequence"/>
</dbReference>
<accession>A0ABU6W156</accession>
<keyword evidence="2" id="KW-1185">Reference proteome</keyword>